<name>A0A1I2DMI4_9BACT</name>
<dbReference type="FunFam" id="3.40.50.1000:FF:000001">
    <property type="entry name" value="Phospholipid-transporting ATPase IC"/>
    <property type="match status" value="1"/>
</dbReference>
<reference evidence="20 21" key="1">
    <citation type="submission" date="2016-10" db="EMBL/GenBank/DDBJ databases">
        <authorList>
            <person name="de Groot N.N."/>
        </authorList>
    </citation>
    <scope>NUCLEOTIDE SEQUENCE [LARGE SCALE GENOMIC DNA]</scope>
    <source>
        <strain>GEY</strain>
        <strain evidence="21">DSM 9560</strain>
    </source>
</reference>
<evidence type="ECO:0000256" key="10">
    <source>
        <dbReference type="ARBA" id="ARBA00022741"/>
    </source>
</evidence>
<dbReference type="InterPro" id="IPR018303">
    <property type="entry name" value="ATPase_P-typ_P_site"/>
</dbReference>
<dbReference type="PROSITE" id="PS00154">
    <property type="entry name" value="ATPASE_E1_E2"/>
    <property type="match status" value="1"/>
</dbReference>
<evidence type="ECO:0000256" key="5">
    <source>
        <dbReference type="ARBA" id="ARBA00013555"/>
    </source>
</evidence>
<dbReference type="Gene3D" id="3.40.1110.10">
    <property type="entry name" value="Calcium-transporting ATPase, cytoplasmic domain N"/>
    <property type="match status" value="1"/>
</dbReference>
<dbReference type="GO" id="GO:0005886">
    <property type="term" value="C:plasma membrane"/>
    <property type="evidence" value="ECO:0007669"/>
    <property type="project" value="UniProtKB-SubCell"/>
</dbReference>
<feature type="transmembrane region" description="Helical" evidence="18">
    <location>
        <begin position="810"/>
        <end position="832"/>
    </location>
</feature>
<dbReference type="Pfam" id="PF00690">
    <property type="entry name" value="Cation_ATPase_N"/>
    <property type="match status" value="1"/>
</dbReference>
<dbReference type="PRINTS" id="PR01836">
    <property type="entry name" value="MGATPASE"/>
</dbReference>
<dbReference type="NCBIfam" id="TIGR01494">
    <property type="entry name" value="ATPase_P-type"/>
    <property type="match status" value="2"/>
</dbReference>
<evidence type="ECO:0000256" key="16">
    <source>
        <dbReference type="ARBA" id="ARBA00029806"/>
    </source>
</evidence>
<dbReference type="GO" id="GO:0015444">
    <property type="term" value="F:P-type magnesium transporter activity"/>
    <property type="evidence" value="ECO:0007669"/>
    <property type="project" value="UniProtKB-EC"/>
</dbReference>
<dbReference type="SUPFAM" id="SSF81665">
    <property type="entry name" value="Calcium ATPase, transmembrane domain M"/>
    <property type="match status" value="1"/>
</dbReference>
<keyword evidence="11" id="KW-0067">ATP-binding</keyword>
<keyword evidence="15 18" id="KW-0472">Membrane</keyword>
<keyword evidence="10" id="KW-0547">Nucleotide-binding</keyword>
<evidence type="ECO:0000256" key="13">
    <source>
        <dbReference type="ARBA" id="ARBA00022967"/>
    </source>
</evidence>
<feature type="domain" description="Cation-transporting P-type ATPase N-terminal" evidence="19">
    <location>
        <begin position="7"/>
        <end position="80"/>
    </location>
</feature>
<dbReference type="OrthoDB" id="1521937at2"/>
<dbReference type="InterPro" id="IPR008250">
    <property type="entry name" value="ATPase_P-typ_transduc_dom_A_sf"/>
</dbReference>
<keyword evidence="9 18" id="KW-0812">Transmembrane</keyword>
<evidence type="ECO:0000256" key="3">
    <source>
        <dbReference type="ARBA" id="ARBA00008746"/>
    </source>
</evidence>
<dbReference type="SUPFAM" id="SSF56784">
    <property type="entry name" value="HAD-like"/>
    <property type="match status" value="1"/>
</dbReference>
<gene>
    <name evidence="20" type="ORF">SAMN04488541_100773</name>
</gene>
<dbReference type="InterPro" id="IPR006068">
    <property type="entry name" value="ATPase_P-typ_cation-transptr_C"/>
</dbReference>
<feature type="transmembrane region" description="Helical" evidence="18">
    <location>
        <begin position="777"/>
        <end position="798"/>
    </location>
</feature>
<accession>A0A1I2DMI4</accession>
<keyword evidence="7" id="KW-0997">Cell inner membrane</keyword>
<dbReference type="EMBL" id="FONY01000007">
    <property type="protein sequence ID" value="SFE81473.1"/>
    <property type="molecule type" value="Genomic_DNA"/>
</dbReference>
<feature type="transmembrane region" description="Helical" evidence="18">
    <location>
        <begin position="243"/>
        <end position="261"/>
    </location>
</feature>
<dbReference type="EC" id="7.2.2.14" evidence="4"/>
<dbReference type="Gene3D" id="2.70.150.10">
    <property type="entry name" value="Calcium-transporting ATPase, cytoplasmic transduction domain A"/>
    <property type="match status" value="1"/>
</dbReference>
<keyword evidence="12" id="KW-0460">Magnesium</keyword>
<dbReference type="SFLD" id="SFLDF00027">
    <property type="entry name" value="p-type_atpase"/>
    <property type="match status" value="1"/>
</dbReference>
<evidence type="ECO:0000256" key="14">
    <source>
        <dbReference type="ARBA" id="ARBA00022989"/>
    </source>
</evidence>
<evidence type="ECO:0000259" key="19">
    <source>
        <dbReference type="SMART" id="SM00831"/>
    </source>
</evidence>
<keyword evidence="6" id="KW-1003">Cell membrane</keyword>
<dbReference type="InterPro" id="IPR023298">
    <property type="entry name" value="ATPase_P-typ_TM_dom_sf"/>
</dbReference>
<comment type="similarity">
    <text evidence="3">Belongs to the cation transport ATPase (P-type) (TC 3.A.3) family. Type IIIB subfamily.</text>
</comment>
<feature type="transmembrane region" description="Helical" evidence="18">
    <location>
        <begin position="53"/>
        <end position="78"/>
    </location>
</feature>
<keyword evidence="8" id="KW-0597">Phosphoprotein</keyword>
<dbReference type="InterPro" id="IPR044492">
    <property type="entry name" value="P_typ_ATPase_HD_dom"/>
</dbReference>
<dbReference type="SUPFAM" id="SSF81653">
    <property type="entry name" value="Calcium ATPase, transduction domain A"/>
    <property type="match status" value="1"/>
</dbReference>
<dbReference type="Proteomes" id="UP000199513">
    <property type="component" value="Unassembled WGS sequence"/>
</dbReference>
<evidence type="ECO:0000313" key="21">
    <source>
        <dbReference type="Proteomes" id="UP000199513"/>
    </source>
</evidence>
<dbReference type="InterPro" id="IPR004014">
    <property type="entry name" value="ATPase_P-typ_cation-transptr_N"/>
</dbReference>
<dbReference type="STRING" id="1003.SAMN04488541_100773"/>
<keyword evidence="13" id="KW-1278">Translocase</keyword>
<evidence type="ECO:0000256" key="17">
    <source>
        <dbReference type="ARBA" id="ARBA00047295"/>
    </source>
</evidence>
<protein>
    <recommendedName>
        <fullName evidence="5">Magnesium-transporting ATPase, P-type 1</fullName>
        <ecNumber evidence="4">7.2.2.14</ecNumber>
    </recommendedName>
    <alternativeName>
        <fullName evidence="16">Mg(2+) transport ATPase, P-type 1</fullName>
    </alternativeName>
</protein>
<evidence type="ECO:0000256" key="2">
    <source>
        <dbReference type="ARBA" id="ARBA00004429"/>
    </source>
</evidence>
<evidence type="ECO:0000256" key="1">
    <source>
        <dbReference type="ARBA" id="ARBA00003954"/>
    </source>
</evidence>
<dbReference type="InterPro" id="IPR036412">
    <property type="entry name" value="HAD-like_sf"/>
</dbReference>
<dbReference type="GO" id="GO:0016887">
    <property type="term" value="F:ATP hydrolysis activity"/>
    <property type="evidence" value="ECO:0007669"/>
    <property type="project" value="InterPro"/>
</dbReference>
<dbReference type="SFLD" id="SFLDG00002">
    <property type="entry name" value="C1.7:_P-type_atpase_like"/>
    <property type="match status" value="1"/>
</dbReference>
<dbReference type="InterPro" id="IPR001757">
    <property type="entry name" value="P_typ_ATPase"/>
</dbReference>
<dbReference type="Gene3D" id="1.20.1110.10">
    <property type="entry name" value="Calcium-transporting ATPase, transmembrane domain"/>
    <property type="match status" value="1"/>
</dbReference>
<dbReference type="Pfam" id="PF00122">
    <property type="entry name" value="E1-E2_ATPase"/>
    <property type="match status" value="1"/>
</dbReference>
<feature type="transmembrane region" description="Helical" evidence="18">
    <location>
        <begin position="273"/>
        <end position="296"/>
    </location>
</feature>
<evidence type="ECO:0000256" key="8">
    <source>
        <dbReference type="ARBA" id="ARBA00022553"/>
    </source>
</evidence>
<comment type="catalytic activity">
    <reaction evidence="17">
        <text>Mg(2+)(out) + ATP + H2O = Mg(2+)(in) + ADP + phosphate + H(+)</text>
        <dbReference type="Rhea" id="RHEA:10260"/>
        <dbReference type="ChEBI" id="CHEBI:15377"/>
        <dbReference type="ChEBI" id="CHEBI:15378"/>
        <dbReference type="ChEBI" id="CHEBI:18420"/>
        <dbReference type="ChEBI" id="CHEBI:30616"/>
        <dbReference type="ChEBI" id="CHEBI:43474"/>
        <dbReference type="ChEBI" id="CHEBI:456216"/>
        <dbReference type="EC" id="7.2.2.14"/>
    </reaction>
</comment>
<dbReference type="SFLD" id="SFLDS00003">
    <property type="entry name" value="Haloacid_Dehalogenase"/>
    <property type="match status" value="1"/>
</dbReference>
<evidence type="ECO:0000313" key="20">
    <source>
        <dbReference type="EMBL" id="SFE81473.1"/>
    </source>
</evidence>
<dbReference type="Gene3D" id="3.40.50.1000">
    <property type="entry name" value="HAD superfamily/HAD-like"/>
    <property type="match status" value="1"/>
</dbReference>
<proteinExistence type="inferred from homology"/>
<dbReference type="InterPro" id="IPR023299">
    <property type="entry name" value="ATPase_P-typ_cyto_dom_N"/>
</dbReference>
<feature type="transmembrane region" description="Helical" evidence="18">
    <location>
        <begin position="84"/>
        <end position="100"/>
    </location>
</feature>
<dbReference type="GO" id="GO:0005524">
    <property type="term" value="F:ATP binding"/>
    <property type="evidence" value="ECO:0007669"/>
    <property type="project" value="UniProtKB-KW"/>
</dbReference>
<evidence type="ECO:0000256" key="12">
    <source>
        <dbReference type="ARBA" id="ARBA00022842"/>
    </source>
</evidence>
<keyword evidence="21" id="KW-1185">Reference proteome</keyword>
<organism evidence="20 21">
    <name type="scientific">Thermoflexibacter ruber</name>
    <dbReference type="NCBI Taxonomy" id="1003"/>
    <lineage>
        <taxon>Bacteria</taxon>
        <taxon>Pseudomonadati</taxon>
        <taxon>Bacteroidota</taxon>
        <taxon>Cytophagia</taxon>
        <taxon>Cytophagales</taxon>
        <taxon>Thermoflexibacteraceae</taxon>
        <taxon>Thermoflexibacter</taxon>
    </lineage>
</organism>
<dbReference type="Pfam" id="PF00689">
    <property type="entry name" value="Cation_ATPase_C"/>
    <property type="match status" value="1"/>
</dbReference>
<evidence type="ECO:0000256" key="6">
    <source>
        <dbReference type="ARBA" id="ARBA00022475"/>
    </source>
</evidence>
<sequence>MPINHLPFWSFSLEEAFTQVQSKAEGLSSAEAKNRLRQFGKNSIKESQRASTFLLLINQFKSPISLLLIFAAILSFLLNDPTDAVIIFIIILLSGLLSFWQEKRASSAMQKLLSAVKVTATVYRDKQKTAIPLEEVVKGDVLWLSAGDVIPADCLILESNNLIVNEVSLTGESFPIDKSTGKLPVETPLAKRTNSLFMGSNVISGSGKALVVSTGKNTELGKIAHSINLLPPETDFEKGIRHFGFLLTEVTLILVFIIFALNVALQKPMLDAFLFSLAIAVGLTPQLLPAIISVNLSKGARRMAQKKVIVKRLSAIENFGSMNVLCSDKTGTLTEGQVKVSQFVDVHEVQSEKILQYAVLNASLQQGFKNPIDQAIQVFSFPNFSSYAKQDEIPYDFIRKRLSVLVSSQEGNILISKGALKNILSVCSKIETDGELKDLGDYQNTIQEKFEKFSHSGLRTLGIAYKKLEKTTISPQDENELIFLGFITLLDPPKEDITQTISELKHLGISLKMITGDNLLVAQSVAQNIGFEQVKILTGTEIRQLSNEALLHKVSDTNVFAEIEPNQKESIVLALKKAGFVVGYMGDGINDASALHAADVGISVDTAVDVAKESADMVLLESDLNVLINGVKEGRKTFANTMKYVFMATSANFGNMFSVAGASLFLPFLPLLPKQILLTNLLTDMPEMMIASDHVEKEMINRPAQWDLKFIRRFMIYFGLLSSVFDYLSFAVLLFIFEANEKLFQTGWFVESIASATCIVFVVRTRTFFLRSKPSRPLALMILLTVLVVFYLPFSPLASSFGFVALPTSLYWAIVLIVLGYLACAELLKLWFYRKLL</sequence>
<evidence type="ECO:0000256" key="7">
    <source>
        <dbReference type="ARBA" id="ARBA00022519"/>
    </source>
</evidence>
<comment type="function">
    <text evidence="1">Mediates magnesium influx to the cytosol.</text>
</comment>
<dbReference type="InterPro" id="IPR059000">
    <property type="entry name" value="ATPase_P-type_domA"/>
</dbReference>
<feature type="transmembrane region" description="Helical" evidence="18">
    <location>
        <begin position="714"/>
        <end position="737"/>
    </location>
</feature>
<evidence type="ECO:0000256" key="4">
    <source>
        <dbReference type="ARBA" id="ARBA00012786"/>
    </source>
</evidence>
<dbReference type="SMART" id="SM00831">
    <property type="entry name" value="Cation_ATPase_N"/>
    <property type="match status" value="1"/>
</dbReference>
<dbReference type="Pfam" id="PF13246">
    <property type="entry name" value="Cation_ATPase"/>
    <property type="match status" value="1"/>
</dbReference>
<dbReference type="InterPro" id="IPR006415">
    <property type="entry name" value="P-type_ATPase_IIIB"/>
</dbReference>
<keyword evidence="14 18" id="KW-1133">Transmembrane helix</keyword>
<evidence type="ECO:0000256" key="18">
    <source>
        <dbReference type="SAM" id="Phobius"/>
    </source>
</evidence>
<dbReference type="PANTHER" id="PTHR42861">
    <property type="entry name" value="CALCIUM-TRANSPORTING ATPASE"/>
    <property type="match status" value="1"/>
</dbReference>
<dbReference type="InterPro" id="IPR023214">
    <property type="entry name" value="HAD_sf"/>
</dbReference>
<dbReference type="AlphaFoldDB" id="A0A1I2DMI4"/>
<comment type="subcellular location">
    <subcellularLocation>
        <location evidence="2">Cell inner membrane</location>
        <topology evidence="2">Multi-pass membrane protein</topology>
    </subcellularLocation>
</comment>
<dbReference type="NCBIfam" id="TIGR01524">
    <property type="entry name" value="ATPase-IIIB_Mg"/>
    <property type="match status" value="1"/>
</dbReference>
<evidence type="ECO:0000256" key="9">
    <source>
        <dbReference type="ARBA" id="ARBA00022692"/>
    </source>
</evidence>
<feature type="transmembrane region" description="Helical" evidence="18">
    <location>
        <begin position="743"/>
        <end position="765"/>
    </location>
</feature>
<dbReference type="RefSeq" id="WP_091541462.1">
    <property type="nucleotide sequence ID" value="NZ_FONY01000007.1"/>
</dbReference>
<evidence type="ECO:0000256" key="11">
    <source>
        <dbReference type="ARBA" id="ARBA00022840"/>
    </source>
</evidence>
<evidence type="ECO:0000256" key="15">
    <source>
        <dbReference type="ARBA" id="ARBA00023136"/>
    </source>
</evidence>